<dbReference type="InterPro" id="IPR001638">
    <property type="entry name" value="Solute-binding_3/MltF_N"/>
</dbReference>
<dbReference type="PANTHER" id="PTHR35936">
    <property type="entry name" value="MEMBRANE-BOUND LYTIC MUREIN TRANSGLYCOSYLASE F"/>
    <property type="match status" value="1"/>
</dbReference>
<proteinExistence type="predicted"/>
<evidence type="ECO:0000256" key="1">
    <source>
        <dbReference type="ARBA" id="ARBA00022729"/>
    </source>
</evidence>
<evidence type="ECO:0000313" key="5">
    <source>
        <dbReference type="Proteomes" id="UP000295727"/>
    </source>
</evidence>
<dbReference type="Pfam" id="PF00497">
    <property type="entry name" value="SBP_bac_3"/>
    <property type="match status" value="1"/>
</dbReference>
<feature type="signal peptide" evidence="2">
    <location>
        <begin position="1"/>
        <end position="26"/>
    </location>
</feature>
<dbReference type="RefSeq" id="WP_134751897.1">
    <property type="nucleotide sequence ID" value="NZ_CP038149.1"/>
</dbReference>
<dbReference type="PANTHER" id="PTHR35936:SF19">
    <property type="entry name" value="AMINO-ACID-BINDING PROTEIN YXEM-RELATED"/>
    <property type="match status" value="1"/>
</dbReference>
<feature type="domain" description="Solute-binding protein family 3/N-terminal" evidence="3">
    <location>
        <begin position="42"/>
        <end position="266"/>
    </location>
</feature>
<protein>
    <submittedName>
        <fullName evidence="4">Amino acid ABC transporter substrate-binding protein</fullName>
    </submittedName>
</protein>
<evidence type="ECO:0000259" key="3">
    <source>
        <dbReference type="SMART" id="SM00062"/>
    </source>
</evidence>
<accession>A0A4P7CVE7</accession>
<name>A0A4P7CVE7_9BURK</name>
<dbReference type="KEGG" id="ppai:E1956_18985"/>
<dbReference type="OrthoDB" id="8454826at2"/>
<reference evidence="4 5" key="1">
    <citation type="submission" date="2019-03" db="EMBL/GenBank/DDBJ databases">
        <title>Paraburkholderia sp. 7MH5, isolated from subtropical forest soil.</title>
        <authorList>
            <person name="Gao Z.-H."/>
            <person name="Qiu L.-H."/>
        </authorList>
    </citation>
    <scope>NUCLEOTIDE SEQUENCE [LARGE SCALE GENOMIC DNA]</scope>
    <source>
        <strain evidence="4 5">7MH5</strain>
    </source>
</reference>
<dbReference type="SUPFAM" id="SSF53850">
    <property type="entry name" value="Periplasmic binding protein-like II"/>
    <property type="match status" value="1"/>
</dbReference>
<dbReference type="Proteomes" id="UP000295727">
    <property type="component" value="Chromosome 2"/>
</dbReference>
<gene>
    <name evidence="4" type="ORF">E1956_18985</name>
</gene>
<dbReference type="SMART" id="SM00062">
    <property type="entry name" value="PBPb"/>
    <property type="match status" value="1"/>
</dbReference>
<evidence type="ECO:0000313" key="4">
    <source>
        <dbReference type="EMBL" id="QBQ99287.1"/>
    </source>
</evidence>
<feature type="chain" id="PRO_5020239471" evidence="2">
    <location>
        <begin position="27"/>
        <end position="278"/>
    </location>
</feature>
<dbReference type="Gene3D" id="3.40.190.10">
    <property type="entry name" value="Periplasmic binding protein-like II"/>
    <property type="match status" value="2"/>
</dbReference>
<sequence>MTSPMRRLSIALVGLCLTGLGATAHAQACKPAHQFETIRPGTLSVAVWDFPPYSIPAGTQDIKGVDGEIVKQIAARECLKIAVSVVDPAAVVQSVVSRRADIGLGDWYRTADRAKVLGLSGPMYLDQMAVISKQGVDTVGSIVGKRVGTVQGYLWTGDLQKLLGSSLVVYPNPVAMAQDLAAGRIDAGTDSYAVSQYNQTKGGYPSMKIMLVKPDPRVPATLEPGQTALLYTKANAALGTALSANIEALRQSGEIGRILKTYGLSTSAADVGAPRIIQ</sequence>
<keyword evidence="1 2" id="KW-0732">Signal</keyword>
<dbReference type="AlphaFoldDB" id="A0A4P7CVE7"/>
<organism evidence="4 5">
    <name type="scientific">Paraburkholderia pallida</name>
    <dbReference type="NCBI Taxonomy" id="2547399"/>
    <lineage>
        <taxon>Bacteria</taxon>
        <taxon>Pseudomonadati</taxon>
        <taxon>Pseudomonadota</taxon>
        <taxon>Betaproteobacteria</taxon>
        <taxon>Burkholderiales</taxon>
        <taxon>Burkholderiaceae</taxon>
        <taxon>Paraburkholderia</taxon>
    </lineage>
</organism>
<evidence type="ECO:0000256" key="2">
    <source>
        <dbReference type="SAM" id="SignalP"/>
    </source>
</evidence>
<dbReference type="EMBL" id="CP038149">
    <property type="protein sequence ID" value="QBQ99287.1"/>
    <property type="molecule type" value="Genomic_DNA"/>
</dbReference>
<keyword evidence="5" id="KW-1185">Reference proteome</keyword>